<dbReference type="InterPro" id="IPR023393">
    <property type="entry name" value="START-like_dom_sf"/>
</dbReference>
<dbReference type="Gene3D" id="3.30.530.20">
    <property type="match status" value="1"/>
</dbReference>
<keyword evidence="3" id="KW-1185">Reference proteome</keyword>
<dbReference type="RefSeq" id="WP_344108535.1">
    <property type="nucleotide sequence ID" value="NZ_BAAAPC010000020.1"/>
</dbReference>
<feature type="domain" description="Coenzyme Q-binding protein COQ10 START" evidence="1">
    <location>
        <begin position="11"/>
        <end position="137"/>
    </location>
</feature>
<dbReference type="Proteomes" id="UP001501585">
    <property type="component" value="Unassembled WGS sequence"/>
</dbReference>
<dbReference type="EMBL" id="BAAAPC010000020">
    <property type="protein sequence ID" value="GAA2009403.1"/>
    <property type="molecule type" value="Genomic_DNA"/>
</dbReference>
<name>A0ABP5EYC4_9ACTN</name>
<dbReference type="Pfam" id="PF03364">
    <property type="entry name" value="Polyketide_cyc"/>
    <property type="match status" value="1"/>
</dbReference>
<gene>
    <name evidence="2" type="ORF">GCM10009799_41590</name>
</gene>
<evidence type="ECO:0000259" key="1">
    <source>
        <dbReference type="Pfam" id="PF03364"/>
    </source>
</evidence>
<evidence type="ECO:0000313" key="3">
    <source>
        <dbReference type="Proteomes" id="UP001501585"/>
    </source>
</evidence>
<dbReference type="InterPro" id="IPR005031">
    <property type="entry name" value="COQ10_START"/>
</dbReference>
<comment type="caution">
    <text evidence="2">The sequence shown here is derived from an EMBL/GenBank/DDBJ whole genome shotgun (WGS) entry which is preliminary data.</text>
</comment>
<accession>A0ABP5EYC4</accession>
<dbReference type="SUPFAM" id="SSF55961">
    <property type="entry name" value="Bet v1-like"/>
    <property type="match status" value="1"/>
</dbReference>
<protein>
    <submittedName>
        <fullName evidence="2">SRPBCC family protein</fullName>
    </submittedName>
</protein>
<evidence type="ECO:0000313" key="2">
    <source>
        <dbReference type="EMBL" id="GAA2009403.1"/>
    </source>
</evidence>
<reference evidence="3" key="1">
    <citation type="journal article" date="2019" name="Int. J. Syst. Evol. Microbiol.">
        <title>The Global Catalogue of Microorganisms (GCM) 10K type strain sequencing project: providing services to taxonomists for standard genome sequencing and annotation.</title>
        <authorList>
            <consortium name="The Broad Institute Genomics Platform"/>
            <consortium name="The Broad Institute Genome Sequencing Center for Infectious Disease"/>
            <person name="Wu L."/>
            <person name="Ma J."/>
        </authorList>
    </citation>
    <scope>NUCLEOTIDE SEQUENCE [LARGE SCALE GENOMIC DNA]</scope>
    <source>
        <strain evidence="3">JCM 15313</strain>
    </source>
</reference>
<proteinExistence type="predicted"/>
<organism evidence="2 3">
    <name type="scientific">Nocardiopsis rhodophaea</name>
    <dbReference type="NCBI Taxonomy" id="280238"/>
    <lineage>
        <taxon>Bacteria</taxon>
        <taxon>Bacillati</taxon>
        <taxon>Actinomycetota</taxon>
        <taxon>Actinomycetes</taxon>
        <taxon>Streptosporangiales</taxon>
        <taxon>Nocardiopsidaceae</taxon>
        <taxon>Nocardiopsis</taxon>
    </lineage>
</organism>
<sequence>MAATTNNAVVIDAPMDLVWEMTNDVESWPHLFSEYAEAEVLERRGQTLRIRLTLHPDPDGTVWSWVSERTPDKRTRTVRAHRVETGPFEYMNIVWTYREVAGGVEMRWMQDFAVKSTSRVDEAAMTARLNRVGREQMDIIRSHIERRARAAANAEER</sequence>